<protein>
    <submittedName>
        <fullName evidence="2">Uncharacterized protein</fullName>
    </submittedName>
</protein>
<accession>A0AAF3F8D8</accession>
<name>A0AAF3F8D8_9BILA</name>
<sequence>MSCLEEIYLKLCGQPVPSLKSRCRTFETRYPRIDPIEEEEKKVRKYVYVGTAVEDSNKDLETGK</sequence>
<dbReference type="AlphaFoldDB" id="A0AAF3F8D8"/>
<evidence type="ECO:0000313" key="2">
    <source>
        <dbReference type="WBParaSite" id="MBELARI_LOCUS317"/>
    </source>
</evidence>
<organism evidence="1 2">
    <name type="scientific">Mesorhabditis belari</name>
    <dbReference type="NCBI Taxonomy" id="2138241"/>
    <lineage>
        <taxon>Eukaryota</taxon>
        <taxon>Metazoa</taxon>
        <taxon>Ecdysozoa</taxon>
        <taxon>Nematoda</taxon>
        <taxon>Chromadorea</taxon>
        <taxon>Rhabditida</taxon>
        <taxon>Rhabditina</taxon>
        <taxon>Rhabditomorpha</taxon>
        <taxon>Rhabditoidea</taxon>
        <taxon>Rhabditidae</taxon>
        <taxon>Mesorhabditinae</taxon>
        <taxon>Mesorhabditis</taxon>
    </lineage>
</organism>
<reference evidence="2" key="1">
    <citation type="submission" date="2024-02" db="UniProtKB">
        <authorList>
            <consortium name="WormBaseParasite"/>
        </authorList>
    </citation>
    <scope>IDENTIFICATION</scope>
</reference>
<keyword evidence="1" id="KW-1185">Reference proteome</keyword>
<evidence type="ECO:0000313" key="1">
    <source>
        <dbReference type="Proteomes" id="UP000887575"/>
    </source>
</evidence>
<dbReference type="Proteomes" id="UP000887575">
    <property type="component" value="Unassembled WGS sequence"/>
</dbReference>
<proteinExistence type="predicted"/>
<dbReference type="WBParaSite" id="MBELARI_LOCUS317">
    <property type="protein sequence ID" value="MBELARI_LOCUS317"/>
    <property type="gene ID" value="MBELARI_LOCUS317"/>
</dbReference>